<evidence type="ECO:0000313" key="3">
    <source>
        <dbReference type="Proteomes" id="UP000250266"/>
    </source>
</evidence>
<gene>
    <name evidence="2" type="ORF">K432DRAFT_464750</name>
</gene>
<dbReference type="AlphaFoldDB" id="A0A8E2E1Y1"/>
<dbReference type="PANTHER" id="PTHR19303">
    <property type="entry name" value="TRANSPOSON"/>
    <property type="match status" value="1"/>
</dbReference>
<dbReference type="PANTHER" id="PTHR19303:SF74">
    <property type="entry name" value="POGO TRANSPOSABLE ELEMENT WITH KRAB DOMAIN"/>
    <property type="match status" value="1"/>
</dbReference>
<dbReference type="Proteomes" id="UP000250266">
    <property type="component" value="Unassembled WGS sequence"/>
</dbReference>
<organism evidence="2 3">
    <name type="scientific">Lepidopterella palustris CBS 459.81</name>
    <dbReference type="NCBI Taxonomy" id="1314670"/>
    <lineage>
        <taxon>Eukaryota</taxon>
        <taxon>Fungi</taxon>
        <taxon>Dikarya</taxon>
        <taxon>Ascomycota</taxon>
        <taxon>Pezizomycotina</taxon>
        <taxon>Dothideomycetes</taxon>
        <taxon>Pleosporomycetidae</taxon>
        <taxon>Mytilinidiales</taxon>
        <taxon>Argynnaceae</taxon>
        <taxon>Lepidopterella</taxon>
    </lineage>
</organism>
<evidence type="ECO:0000313" key="2">
    <source>
        <dbReference type="EMBL" id="OCK75852.1"/>
    </source>
</evidence>
<sequence length="180" mass="20279">MDEVGTALGICTNTIVLAESSKKRTYVMAPQDREWVLAIEAVSATGCKTRPLVIFKGKEPQSSWFEEDAPDWVYTTSENGWTLNRIAIGWLQNVFLPETQQGNQARILILDGHGSHISIEFLWLCKQENVQLVFLPPHSSYILQPLDLSCFSPLKSRYRSQIAALAVLDDSAPVKKQRFI</sequence>
<accession>A0A8E2E1Y1</accession>
<dbReference type="GO" id="GO:0003677">
    <property type="term" value="F:DNA binding"/>
    <property type="evidence" value="ECO:0007669"/>
    <property type="project" value="TreeGrafter"/>
</dbReference>
<name>A0A8E2E1Y1_9PEZI</name>
<dbReference type="Pfam" id="PF03184">
    <property type="entry name" value="DDE_1"/>
    <property type="match status" value="1"/>
</dbReference>
<dbReference type="EMBL" id="KV745268">
    <property type="protein sequence ID" value="OCK75852.1"/>
    <property type="molecule type" value="Genomic_DNA"/>
</dbReference>
<dbReference type="InterPro" id="IPR036397">
    <property type="entry name" value="RNaseH_sf"/>
</dbReference>
<dbReference type="InterPro" id="IPR050863">
    <property type="entry name" value="CenT-Element_Derived"/>
</dbReference>
<dbReference type="InterPro" id="IPR004875">
    <property type="entry name" value="DDE_SF_endonuclease_dom"/>
</dbReference>
<reference evidence="2 3" key="1">
    <citation type="journal article" date="2016" name="Nat. Commun.">
        <title>Ectomycorrhizal ecology is imprinted in the genome of the dominant symbiotic fungus Cenococcum geophilum.</title>
        <authorList>
            <consortium name="DOE Joint Genome Institute"/>
            <person name="Peter M."/>
            <person name="Kohler A."/>
            <person name="Ohm R.A."/>
            <person name="Kuo A."/>
            <person name="Krutzmann J."/>
            <person name="Morin E."/>
            <person name="Arend M."/>
            <person name="Barry K.W."/>
            <person name="Binder M."/>
            <person name="Choi C."/>
            <person name="Clum A."/>
            <person name="Copeland A."/>
            <person name="Grisel N."/>
            <person name="Haridas S."/>
            <person name="Kipfer T."/>
            <person name="LaButti K."/>
            <person name="Lindquist E."/>
            <person name="Lipzen A."/>
            <person name="Maire R."/>
            <person name="Meier B."/>
            <person name="Mihaltcheva S."/>
            <person name="Molinier V."/>
            <person name="Murat C."/>
            <person name="Poggeler S."/>
            <person name="Quandt C.A."/>
            <person name="Sperisen C."/>
            <person name="Tritt A."/>
            <person name="Tisserant E."/>
            <person name="Crous P.W."/>
            <person name="Henrissat B."/>
            <person name="Nehls U."/>
            <person name="Egli S."/>
            <person name="Spatafora J.W."/>
            <person name="Grigoriev I.V."/>
            <person name="Martin F.M."/>
        </authorList>
    </citation>
    <scope>NUCLEOTIDE SEQUENCE [LARGE SCALE GENOMIC DNA]</scope>
    <source>
        <strain evidence="2 3">CBS 459.81</strain>
    </source>
</reference>
<evidence type="ECO:0000259" key="1">
    <source>
        <dbReference type="Pfam" id="PF03184"/>
    </source>
</evidence>
<proteinExistence type="predicted"/>
<dbReference type="GO" id="GO:0005634">
    <property type="term" value="C:nucleus"/>
    <property type="evidence" value="ECO:0007669"/>
    <property type="project" value="TreeGrafter"/>
</dbReference>
<keyword evidence="3" id="KW-1185">Reference proteome</keyword>
<feature type="domain" description="DDE-1" evidence="1">
    <location>
        <begin position="33"/>
        <end position="173"/>
    </location>
</feature>
<dbReference type="OrthoDB" id="3935526at2759"/>
<dbReference type="Gene3D" id="3.30.420.10">
    <property type="entry name" value="Ribonuclease H-like superfamily/Ribonuclease H"/>
    <property type="match status" value="1"/>
</dbReference>
<protein>
    <submittedName>
        <fullName evidence="2">CENP-B protein</fullName>
    </submittedName>
</protein>